<dbReference type="InterPro" id="IPR036890">
    <property type="entry name" value="HATPase_C_sf"/>
</dbReference>
<reference evidence="7 8" key="1">
    <citation type="submission" date="2017-05" db="EMBL/GenBank/DDBJ databases">
        <title>Complete genome sequence of Streptomyces sp. SCSIO 03032 revealed the diverse biosynthetic pathways for its bioactive secondary metabolites.</title>
        <authorList>
            <person name="Ma L."/>
            <person name="Zhu Y."/>
            <person name="Zhang W."/>
            <person name="Zhang G."/>
            <person name="Tian X."/>
            <person name="Zhang S."/>
            <person name="Zhang C."/>
        </authorList>
    </citation>
    <scope>NUCLEOTIDE SEQUENCE [LARGE SCALE GENOMIC DNA]</scope>
    <source>
        <strain evidence="7 8">SCSIO 03032</strain>
    </source>
</reference>
<keyword evidence="5" id="KW-0418">Kinase</keyword>
<feature type="region of interest" description="Disordered" evidence="6">
    <location>
        <begin position="331"/>
        <end position="405"/>
    </location>
</feature>
<name>A0A1W7D0J3_9ACTN</name>
<dbReference type="PANTHER" id="PTHR45436">
    <property type="entry name" value="SENSOR HISTIDINE KINASE YKOH"/>
    <property type="match status" value="1"/>
</dbReference>
<evidence type="ECO:0000256" key="5">
    <source>
        <dbReference type="ARBA" id="ARBA00022777"/>
    </source>
</evidence>
<feature type="compositionally biased region" description="Basic and acidic residues" evidence="6">
    <location>
        <begin position="446"/>
        <end position="455"/>
    </location>
</feature>
<keyword evidence="4" id="KW-0808">Transferase</keyword>
<evidence type="ECO:0000256" key="6">
    <source>
        <dbReference type="SAM" id="MobiDB-lite"/>
    </source>
</evidence>
<evidence type="ECO:0000313" key="8">
    <source>
        <dbReference type="Proteomes" id="UP000194218"/>
    </source>
</evidence>
<dbReference type="EC" id="2.7.13.3" evidence="2"/>
<keyword evidence="3" id="KW-0597">Phosphoprotein</keyword>
<dbReference type="EMBL" id="CP021121">
    <property type="protein sequence ID" value="ARQ70536.1"/>
    <property type="molecule type" value="Genomic_DNA"/>
</dbReference>
<organism evidence="7 8">
    <name type="scientific">Streptomyces marincola</name>
    <dbReference type="NCBI Taxonomy" id="2878388"/>
    <lineage>
        <taxon>Bacteria</taxon>
        <taxon>Bacillati</taxon>
        <taxon>Actinomycetota</taxon>
        <taxon>Actinomycetes</taxon>
        <taxon>Kitasatosporales</taxon>
        <taxon>Streptomycetaceae</taxon>
        <taxon>Streptomyces</taxon>
    </lineage>
</organism>
<feature type="compositionally biased region" description="Pro residues" evidence="6">
    <location>
        <begin position="355"/>
        <end position="368"/>
    </location>
</feature>
<dbReference type="GO" id="GO:0005886">
    <property type="term" value="C:plasma membrane"/>
    <property type="evidence" value="ECO:0007669"/>
    <property type="project" value="TreeGrafter"/>
</dbReference>
<evidence type="ECO:0000256" key="3">
    <source>
        <dbReference type="ARBA" id="ARBA00022553"/>
    </source>
</evidence>
<feature type="compositionally biased region" description="Low complexity" evidence="6">
    <location>
        <begin position="392"/>
        <end position="405"/>
    </location>
</feature>
<dbReference type="GO" id="GO:0004673">
    <property type="term" value="F:protein histidine kinase activity"/>
    <property type="evidence" value="ECO:0007669"/>
    <property type="project" value="UniProtKB-EC"/>
</dbReference>
<proteinExistence type="predicted"/>
<dbReference type="InterPro" id="IPR050428">
    <property type="entry name" value="TCS_sensor_his_kinase"/>
</dbReference>
<feature type="compositionally biased region" description="Low complexity" evidence="6">
    <location>
        <begin position="338"/>
        <end position="354"/>
    </location>
</feature>
<evidence type="ECO:0000313" key="7">
    <source>
        <dbReference type="EMBL" id="ARQ70536.1"/>
    </source>
</evidence>
<keyword evidence="8" id="KW-1185">Reference proteome</keyword>
<dbReference type="AlphaFoldDB" id="A0A1W7D0J3"/>
<comment type="catalytic activity">
    <reaction evidence="1">
        <text>ATP + protein L-histidine = ADP + protein N-phospho-L-histidine.</text>
        <dbReference type="EC" id="2.7.13.3"/>
    </reaction>
</comment>
<dbReference type="Proteomes" id="UP000194218">
    <property type="component" value="Chromosome"/>
</dbReference>
<evidence type="ECO:0000256" key="4">
    <source>
        <dbReference type="ARBA" id="ARBA00022679"/>
    </source>
</evidence>
<evidence type="ECO:0000256" key="1">
    <source>
        <dbReference type="ARBA" id="ARBA00000085"/>
    </source>
</evidence>
<evidence type="ECO:0000256" key="2">
    <source>
        <dbReference type="ARBA" id="ARBA00012438"/>
    </source>
</evidence>
<dbReference type="GO" id="GO:0000160">
    <property type="term" value="P:phosphorelay signal transduction system"/>
    <property type="evidence" value="ECO:0007669"/>
    <property type="project" value="TreeGrafter"/>
</dbReference>
<dbReference type="PANTHER" id="PTHR45436:SF5">
    <property type="entry name" value="SENSOR HISTIDINE KINASE TRCS"/>
    <property type="match status" value="1"/>
</dbReference>
<feature type="region of interest" description="Disordered" evidence="6">
    <location>
        <begin position="420"/>
        <end position="455"/>
    </location>
</feature>
<sequence>MRRRSADAEAEVAALRDRLTEAARRERLFAEEAEHLVGHRLPAMAKALRHAHVRVPGARHPELLDAPCGKALESVLAGVSSAVLGERRRVDGAAQAAMRGATTKLQTMCYQLQTTVDDMLHKYDDPDLAEQLAGLDYLNEQVLRRLQVTRVVCGAGAGLVRTSSPLRALVMGASSRIPSYERVQILDHLPEPVAVADRAAEPVAIVIAELMANAVHHSHGSLPVEVSLHQAHNGAVVVINDAGIGMNADEFRRARRLLSGREEIHLAELGDPPRSGFAAIGEMCRQYGVAVSVEPSHYAGVKAVVFIPSELITPVTEDLPIPAPVSRPAPTAVPPTVAPHAPAADPAAAAGVPAPSAPAPAAPAPPAPEDSAPATGDAPPALPQRRNRRAHPAPAATGATASATGAAAVGGLAGRAFRDPDEAAARMGALQRGTARGRAEAPGPVPEHDTERDSR</sequence>
<accession>A0A1W7D0J3</accession>
<dbReference type="KEGG" id="smao:CAG99_18305"/>
<protein>
    <recommendedName>
        <fullName evidence="2">histidine kinase</fullName>
        <ecNumber evidence="2">2.7.13.3</ecNumber>
    </recommendedName>
</protein>
<dbReference type="Gene3D" id="3.30.565.10">
    <property type="entry name" value="Histidine kinase-like ATPase, C-terminal domain"/>
    <property type="match status" value="1"/>
</dbReference>
<dbReference type="SUPFAM" id="SSF55874">
    <property type="entry name" value="ATPase domain of HSP90 chaperone/DNA topoisomerase II/histidine kinase"/>
    <property type="match status" value="1"/>
</dbReference>
<gene>
    <name evidence="7" type="ORF">CAG99_18305</name>
</gene>